<dbReference type="EMBL" id="LGTK01000025">
    <property type="protein sequence ID" value="KPH75199.1"/>
    <property type="molecule type" value="Genomic_DNA"/>
</dbReference>
<accession>A0ABR5MJ80</accession>
<keyword evidence="2 3" id="KW-0378">Hydrolase</keyword>
<dbReference type="InterPro" id="IPR010708">
    <property type="entry name" value="5'(3')-deoxyribonucleotidase"/>
</dbReference>
<dbReference type="Gene3D" id="3.40.50.1000">
    <property type="entry name" value="HAD superfamily/HAD-like"/>
    <property type="match status" value="1"/>
</dbReference>
<comment type="similarity">
    <text evidence="1 3">Belongs to the 5'(3')-deoxyribonucleotidase family.</text>
</comment>
<keyword evidence="5" id="KW-1185">Reference proteome</keyword>
<dbReference type="Proteomes" id="UP000037854">
    <property type="component" value="Unassembled WGS sequence"/>
</dbReference>
<dbReference type="SUPFAM" id="SSF56784">
    <property type="entry name" value="HAD-like"/>
    <property type="match status" value="1"/>
</dbReference>
<sequence>MRFGFDIDDTLINLREHAFHIYNKKLSQKLDSSVFQSIKRVEIHEPFGLTDEEGTKMWNDTLEEIYYTDCPSFPGAKETLNQLHQDGHSIFYITARPKEHGERTKEWMINQGFPIKDDHFFYGMKDEEKIHTIKKLHLDFYVDDKPNILQTLANEEPKLLLKDQPYNQQEKHFTRIVDWADFFKLISI</sequence>
<dbReference type="InterPro" id="IPR052419">
    <property type="entry name" value="5_3-deoxyribonucleotidase-like"/>
</dbReference>
<dbReference type="InterPro" id="IPR009206">
    <property type="entry name" value="Nucleotidase_putative"/>
</dbReference>
<reference evidence="4 5" key="1">
    <citation type="submission" date="2015-07" db="EMBL/GenBank/DDBJ databases">
        <title>High-quality draft genome sequence of Oceanobacillus caeni HM6, a bacillus isolated from a human feces.</title>
        <authorList>
            <person name="Kumar J."/>
            <person name="Verma M.K."/>
            <person name="Pandey R."/>
            <person name="Bhambi M."/>
            <person name="Chauhan N."/>
        </authorList>
    </citation>
    <scope>NUCLEOTIDE SEQUENCE [LARGE SCALE GENOMIC DNA]</scope>
    <source>
        <strain evidence="4 5">HM6</strain>
    </source>
</reference>
<evidence type="ECO:0000256" key="2">
    <source>
        <dbReference type="ARBA" id="ARBA00022801"/>
    </source>
</evidence>
<evidence type="ECO:0000256" key="3">
    <source>
        <dbReference type="PIRNR" id="PIRNR021362"/>
    </source>
</evidence>
<dbReference type="InterPro" id="IPR036412">
    <property type="entry name" value="HAD-like_sf"/>
</dbReference>
<organism evidence="4 5">
    <name type="scientific">Oceanobacillus caeni</name>
    <dbReference type="NCBI Taxonomy" id="405946"/>
    <lineage>
        <taxon>Bacteria</taxon>
        <taxon>Bacillati</taxon>
        <taxon>Bacillota</taxon>
        <taxon>Bacilli</taxon>
        <taxon>Bacillales</taxon>
        <taxon>Bacillaceae</taxon>
        <taxon>Oceanobacillus</taxon>
    </lineage>
</organism>
<dbReference type="EC" id="3.1.3.-" evidence="3"/>
<dbReference type="PANTHER" id="PTHR35134">
    <property type="entry name" value="NUCLEOTIDASE YQFW-RELATED"/>
    <property type="match status" value="1"/>
</dbReference>
<dbReference type="InterPro" id="IPR023214">
    <property type="entry name" value="HAD_sf"/>
</dbReference>
<dbReference type="PIRSF" id="PIRSF021362">
    <property type="entry name" value="UCP021362_HAD"/>
    <property type="match status" value="1"/>
</dbReference>
<dbReference type="PANTHER" id="PTHR35134:SF2">
    <property type="entry name" value="NUCLEOTIDASE YQFW-RELATED"/>
    <property type="match status" value="1"/>
</dbReference>
<dbReference type="RefSeq" id="WP_047184522.1">
    <property type="nucleotide sequence ID" value="NZ_JANKBL010000032.1"/>
</dbReference>
<evidence type="ECO:0000313" key="4">
    <source>
        <dbReference type="EMBL" id="KPH75199.1"/>
    </source>
</evidence>
<dbReference type="Pfam" id="PF06941">
    <property type="entry name" value="NT5C"/>
    <property type="match status" value="1"/>
</dbReference>
<gene>
    <name evidence="4" type="ORF">AFL42_08960</name>
</gene>
<comment type="caution">
    <text evidence="4">The sequence shown here is derived from an EMBL/GenBank/DDBJ whole genome shotgun (WGS) entry which is preliminary data.</text>
</comment>
<evidence type="ECO:0000256" key="1">
    <source>
        <dbReference type="ARBA" id="ARBA00009589"/>
    </source>
</evidence>
<name>A0ABR5MJ80_9BACI</name>
<protein>
    <recommendedName>
        <fullName evidence="3">Nucleotidase</fullName>
        <ecNumber evidence="3">3.1.3.-</ecNumber>
    </recommendedName>
</protein>
<proteinExistence type="inferred from homology"/>
<evidence type="ECO:0000313" key="5">
    <source>
        <dbReference type="Proteomes" id="UP000037854"/>
    </source>
</evidence>